<name>A0A5J4V2T0_9EUKA</name>
<evidence type="ECO:0000313" key="2">
    <source>
        <dbReference type="EMBL" id="KAA6376700.1"/>
    </source>
</evidence>
<proteinExistence type="predicted"/>
<reference evidence="2 3" key="1">
    <citation type="submission" date="2019-03" db="EMBL/GenBank/DDBJ databases">
        <title>Single cell metagenomics reveals metabolic interactions within the superorganism composed of flagellate Streblomastix strix and complex community of Bacteroidetes bacteria on its surface.</title>
        <authorList>
            <person name="Treitli S.C."/>
            <person name="Kolisko M."/>
            <person name="Husnik F."/>
            <person name="Keeling P."/>
            <person name="Hampl V."/>
        </authorList>
    </citation>
    <scope>NUCLEOTIDE SEQUENCE [LARGE SCALE GENOMIC DNA]</scope>
    <source>
        <strain evidence="2">ST1C</strain>
    </source>
</reference>
<accession>A0A5J4V2T0</accession>
<dbReference type="Proteomes" id="UP000324800">
    <property type="component" value="Unassembled WGS sequence"/>
</dbReference>
<dbReference type="EMBL" id="SNRW01010351">
    <property type="protein sequence ID" value="KAA6376700.1"/>
    <property type="molecule type" value="Genomic_DNA"/>
</dbReference>
<dbReference type="AlphaFoldDB" id="A0A5J4V2T0"/>
<gene>
    <name evidence="2" type="ORF">EZS28_027776</name>
</gene>
<feature type="region of interest" description="Disordered" evidence="1">
    <location>
        <begin position="1"/>
        <end position="26"/>
    </location>
</feature>
<organism evidence="2 3">
    <name type="scientific">Streblomastix strix</name>
    <dbReference type="NCBI Taxonomy" id="222440"/>
    <lineage>
        <taxon>Eukaryota</taxon>
        <taxon>Metamonada</taxon>
        <taxon>Preaxostyla</taxon>
        <taxon>Oxymonadida</taxon>
        <taxon>Streblomastigidae</taxon>
        <taxon>Streblomastix</taxon>
    </lineage>
</organism>
<evidence type="ECO:0000313" key="3">
    <source>
        <dbReference type="Proteomes" id="UP000324800"/>
    </source>
</evidence>
<evidence type="ECO:0000256" key="1">
    <source>
        <dbReference type="SAM" id="MobiDB-lite"/>
    </source>
</evidence>
<sequence>MRFGRRKMNGEPWLNTTNRKKKSVKEKERKKKVYYRELILIREQLLPSIFHGFQDKRALNAQILFSLQFI</sequence>
<comment type="caution">
    <text evidence="2">The sequence shown here is derived from an EMBL/GenBank/DDBJ whole genome shotgun (WGS) entry which is preliminary data.</text>
</comment>
<protein>
    <submittedName>
        <fullName evidence="2">Uncharacterized protein</fullName>
    </submittedName>
</protein>